<evidence type="ECO:0000313" key="1">
    <source>
        <dbReference type="EMBL" id="QQK09049.1"/>
    </source>
</evidence>
<protein>
    <submittedName>
        <fullName evidence="1">Molybdopterin molybdenumtransferase MoeA</fullName>
    </submittedName>
</protein>
<gene>
    <name evidence="1" type="ORF">JFY71_05810</name>
</gene>
<reference evidence="1 2" key="1">
    <citation type="journal article" date="2022" name="Int. J. Syst. Evol. Microbiol.">
        <title>Miniphocaeibacter halophilus sp. nov., an ammonium-tolerant acetate-producing bacterium isolated from a biogas system.</title>
        <authorList>
            <person name="Schnurer A."/>
            <person name="Singh A."/>
            <person name="Bi S."/>
            <person name="Qiao W."/>
            <person name="Westerholm M."/>
        </authorList>
    </citation>
    <scope>NUCLEOTIDE SEQUENCE [LARGE SCALE GENOMIC DNA]</scope>
    <source>
        <strain evidence="1 2">AMB_01</strain>
    </source>
</reference>
<dbReference type="EMBL" id="CP066744">
    <property type="protein sequence ID" value="QQK09049.1"/>
    <property type="molecule type" value="Genomic_DNA"/>
</dbReference>
<proteinExistence type="predicted"/>
<dbReference type="Proteomes" id="UP000595814">
    <property type="component" value="Chromosome"/>
</dbReference>
<keyword evidence="2" id="KW-1185">Reference proteome</keyword>
<sequence>MKLLKVDEVERVQEKIWNIVNNWNLNTEIINISEASGRILAHDIITKEDIPGFTRSTVDGYAVFSKDTAAAGDSIPVFLKNIGVIEMGQASDLEIISGQCVEISTGGMLPKGANGVVMVEYTENFGEDGVAVSSSISEGENVVYPNEDVSKGQLILRKGSKLLPQSIGVLSALGITEIKVYKPLSLTIISTGDEIVSPEKPLELGKVRDINSLALKALAEKNGYSVIDIFVLKDDEDLLRETVKKAMEKSDLVAVSGGSSQGKKDITAKVLDNISSPGVFTHGMAIKPGKPTIVAYDENSKTLLIGLPGHPVSAMLVFDILFNKMIKKLMEVEEELEIPAKVTTNLASSPGKTTCWPVKLLKDKGGYLAKPIFGKSGLITSLLGADGYFSVNRNHEGLEKGDEVWVKLF</sequence>
<accession>A0AC61N2N5</accession>
<organism evidence="1 2">
    <name type="scientific">Miniphocaeibacter halophilus</name>
    <dbReference type="NCBI Taxonomy" id="2931922"/>
    <lineage>
        <taxon>Bacteria</taxon>
        <taxon>Bacillati</taxon>
        <taxon>Bacillota</taxon>
        <taxon>Tissierellia</taxon>
        <taxon>Tissierellales</taxon>
        <taxon>Peptoniphilaceae</taxon>
        <taxon>Miniphocaeibacter</taxon>
    </lineage>
</organism>
<name>A0AC61N2N5_9FIRM</name>
<evidence type="ECO:0000313" key="2">
    <source>
        <dbReference type="Proteomes" id="UP000595814"/>
    </source>
</evidence>